<accession>A0ABY5FX27</accession>
<dbReference type="Pfam" id="PF04832">
    <property type="entry name" value="SOUL"/>
    <property type="match status" value="1"/>
</dbReference>
<dbReference type="Gene3D" id="3.20.80.10">
    <property type="entry name" value="Regulatory factor, effector binding domain"/>
    <property type="match status" value="1"/>
</dbReference>
<dbReference type="EMBL" id="CP101497">
    <property type="protein sequence ID" value="UTT62866.1"/>
    <property type="molecule type" value="Genomic_DNA"/>
</dbReference>
<reference evidence="1" key="1">
    <citation type="submission" date="2022-07" db="EMBL/GenBank/DDBJ databases">
        <title>Taxonomic analysis of Microcella humidisoli nov. sp., isolated from riverside soil.</title>
        <authorList>
            <person name="Molina K.M."/>
            <person name="Kim S.B."/>
        </authorList>
    </citation>
    <scope>NUCLEOTIDE SEQUENCE</scope>
    <source>
        <strain evidence="1">MMS21-STM10</strain>
    </source>
</reference>
<evidence type="ECO:0000313" key="1">
    <source>
        <dbReference type="EMBL" id="UTT62866.1"/>
    </source>
</evidence>
<gene>
    <name evidence="1" type="ORF">NNL39_01780</name>
</gene>
<dbReference type="PANTHER" id="PTHR11220:SF1">
    <property type="entry name" value="HEME-BINDING PROTEIN 2"/>
    <property type="match status" value="1"/>
</dbReference>
<dbReference type="PANTHER" id="PTHR11220">
    <property type="entry name" value="HEME-BINDING PROTEIN-RELATED"/>
    <property type="match status" value="1"/>
</dbReference>
<protein>
    <submittedName>
        <fullName evidence="1">Heme-binding protein</fullName>
    </submittedName>
</protein>
<evidence type="ECO:0000313" key="2">
    <source>
        <dbReference type="Proteomes" id="UP001060039"/>
    </source>
</evidence>
<dbReference type="Proteomes" id="UP001060039">
    <property type="component" value="Chromosome"/>
</dbReference>
<organism evidence="1 2">
    <name type="scientific">Microcella humidisoli</name>
    <dbReference type="NCBI Taxonomy" id="2963406"/>
    <lineage>
        <taxon>Bacteria</taxon>
        <taxon>Bacillati</taxon>
        <taxon>Actinomycetota</taxon>
        <taxon>Actinomycetes</taxon>
        <taxon>Micrococcales</taxon>
        <taxon>Microbacteriaceae</taxon>
        <taxon>Microcella</taxon>
    </lineage>
</organism>
<proteinExistence type="predicted"/>
<keyword evidence="2" id="KW-1185">Reference proteome</keyword>
<dbReference type="SUPFAM" id="SSF55136">
    <property type="entry name" value="Probable bacterial effector-binding domain"/>
    <property type="match status" value="1"/>
</dbReference>
<name>A0ABY5FX27_9MICO</name>
<dbReference type="InterPro" id="IPR006917">
    <property type="entry name" value="SOUL_heme-bd"/>
</dbReference>
<sequence>MTEQQPYTLVRQHDGFEVRQYPAHMLVQVDVRGGLDAGAGAGFGPLFQYISGGNAGGRSISMTAPVLQQPRAEGVQTVSFVMPADMDAASTPSPRDQRVRTLAVAARLVAARRFTGSARTSRFTDQGAHLVASVRAAELTPVGDVYYARFDPPWKPGFLRHNEALIEIAADDSGD</sequence>
<dbReference type="RefSeq" id="WP_255159998.1">
    <property type="nucleotide sequence ID" value="NZ_CP101497.1"/>
</dbReference>
<dbReference type="InterPro" id="IPR011256">
    <property type="entry name" value="Reg_factor_effector_dom_sf"/>
</dbReference>